<protein>
    <submittedName>
        <fullName evidence="6">Uncharacterized protein</fullName>
    </submittedName>
</protein>
<evidence type="ECO:0000256" key="4">
    <source>
        <dbReference type="ARBA" id="ARBA00022840"/>
    </source>
</evidence>
<dbReference type="Gene3D" id="3.40.50.10810">
    <property type="entry name" value="Tandem AAA-ATPase domain"/>
    <property type="match status" value="1"/>
</dbReference>
<comment type="caution">
    <text evidence="6">The sequence shown here is derived from an EMBL/GenBank/DDBJ whole genome shotgun (WGS) entry which is preliminary data.</text>
</comment>
<keyword evidence="7" id="KW-1185">Reference proteome</keyword>
<comment type="subcellular location">
    <subcellularLocation>
        <location evidence="1">Nucleus</location>
    </subcellularLocation>
</comment>
<sequence length="113" mass="12988">MGGGHSLPQLEQQRFLFPEDKATVGFSRGEKIGRVVPKRLEKVLLKLPGLLVLEEELLARNEQSLVWKALNKVETEKRILLCRNSFQNNVKKLYNTLCVVSPKFLRDSSLRKK</sequence>
<gene>
    <name evidence="6" type="ORF">HAX54_045607</name>
</gene>
<reference evidence="6 7" key="1">
    <citation type="journal article" date="2021" name="BMC Genomics">
        <title>Datura genome reveals duplications of psychoactive alkaloid biosynthetic genes and high mutation rate following tissue culture.</title>
        <authorList>
            <person name="Rajewski A."/>
            <person name="Carter-House D."/>
            <person name="Stajich J."/>
            <person name="Litt A."/>
        </authorList>
    </citation>
    <scope>NUCLEOTIDE SEQUENCE [LARGE SCALE GENOMIC DNA]</scope>
    <source>
        <strain evidence="6">AR-01</strain>
    </source>
</reference>
<keyword evidence="3" id="KW-0347">Helicase</keyword>
<keyword evidence="5" id="KW-0539">Nucleus</keyword>
<dbReference type="InterPro" id="IPR044567">
    <property type="entry name" value="CLSY/DRD1"/>
</dbReference>
<accession>A0ABS8WKT3</accession>
<dbReference type="Proteomes" id="UP000823775">
    <property type="component" value="Unassembled WGS sequence"/>
</dbReference>
<name>A0ABS8WKT3_DATST</name>
<organism evidence="6 7">
    <name type="scientific">Datura stramonium</name>
    <name type="common">Jimsonweed</name>
    <name type="synonym">Common thornapple</name>
    <dbReference type="NCBI Taxonomy" id="4076"/>
    <lineage>
        <taxon>Eukaryota</taxon>
        <taxon>Viridiplantae</taxon>
        <taxon>Streptophyta</taxon>
        <taxon>Embryophyta</taxon>
        <taxon>Tracheophyta</taxon>
        <taxon>Spermatophyta</taxon>
        <taxon>Magnoliopsida</taxon>
        <taxon>eudicotyledons</taxon>
        <taxon>Gunneridae</taxon>
        <taxon>Pentapetalae</taxon>
        <taxon>asterids</taxon>
        <taxon>lamiids</taxon>
        <taxon>Solanales</taxon>
        <taxon>Solanaceae</taxon>
        <taxon>Solanoideae</taxon>
        <taxon>Datureae</taxon>
        <taxon>Datura</taxon>
    </lineage>
</organism>
<dbReference type="EMBL" id="JACEIK010007093">
    <property type="protein sequence ID" value="MCE3049729.1"/>
    <property type="molecule type" value="Genomic_DNA"/>
</dbReference>
<keyword evidence="2" id="KW-0547">Nucleotide-binding</keyword>
<evidence type="ECO:0000313" key="7">
    <source>
        <dbReference type="Proteomes" id="UP000823775"/>
    </source>
</evidence>
<dbReference type="PANTHER" id="PTHR45821">
    <property type="entry name" value="SNF2 DOMAIN-CONTAINING PROTEIN CLASSY 2-RELATED"/>
    <property type="match status" value="1"/>
</dbReference>
<evidence type="ECO:0000256" key="2">
    <source>
        <dbReference type="ARBA" id="ARBA00022741"/>
    </source>
</evidence>
<evidence type="ECO:0000256" key="3">
    <source>
        <dbReference type="ARBA" id="ARBA00022806"/>
    </source>
</evidence>
<proteinExistence type="predicted"/>
<evidence type="ECO:0000256" key="5">
    <source>
        <dbReference type="ARBA" id="ARBA00023242"/>
    </source>
</evidence>
<dbReference type="InterPro" id="IPR038718">
    <property type="entry name" value="SNF2-like_sf"/>
</dbReference>
<dbReference type="PANTHER" id="PTHR45821:SF5">
    <property type="entry name" value="SNF2 DOMAIN-CONTAINING PROTEIN CLASSY 4"/>
    <property type="match status" value="1"/>
</dbReference>
<evidence type="ECO:0000256" key="1">
    <source>
        <dbReference type="ARBA" id="ARBA00004123"/>
    </source>
</evidence>
<keyword evidence="3" id="KW-0378">Hydrolase</keyword>
<evidence type="ECO:0000313" key="6">
    <source>
        <dbReference type="EMBL" id="MCE3049729.1"/>
    </source>
</evidence>
<keyword evidence="4" id="KW-0067">ATP-binding</keyword>